<dbReference type="Proteomes" id="UP000724584">
    <property type="component" value="Unassembled WGS sequence"/>
</dbReference>
<name>A0ACB7P1L3_9PEZI</name>
<gene>
    <name evidence="1" type="ORF">F5144DRAFT_551232</name>
</gene>
<sequence>MPAPRMLLFDFFPRAGFLWRRWQGSPRILRSSSRDTVVQRALIVTSGGRVGLRRRDAQRLMVGAVNLVAEKINGESGIRPDEGIIEYLEQSANFSELSKAIGPEVWTELIFQMADARSKYKRRTPQALQDSDSNQVTTLALAVDGLLAAAGDRWDWLALEFYAYPHLMGEEMDYEIDEDSSEEEGDHDKKEEDPEGKDKPKDKGKGKDKDKKPPAREMEGDRPRRRRL</sequence>
<organism evidence="1 2">
    <name type="scientific">Chaetomium tenue</name>
    <dbReference type="NCBI Taxonomy" id="1854479"/>
    <lineage>
        <taxon>Eukaryota</taxon>
        <taxon>Fungi</taxon>
        <taxon>Dikarya</taxon>
        <taxon>Ascomycota</taxon>
        <taxon>Pezizomycotina</taxon>
        <taxon>Sordariomycetes</taxon>
        <taxon>Sordariomycetidae</taxon>
        <taxon>Sordariales</taxon>
        <taxon>Chaetomiaceae</taxon>
        <taxon>Chaetomium</taxon>
    </lineage>
</organism>
<evidence type="ECO:0000313" key="2">
    <source>
        <dbReference type="Proteomes" id="UP000724584"/>
    </source>
</evidence>
<reference evidence="1 2" key="1">
    <citation type="journal article" date="2021" name="Nat. Commun.">
        <title>Genetic determinants of endophytism in the Arabidopsis root mycobiome.</title>
        <authorList>
            <person name="Mesny F."/>
            <person name="Miyauchi S."/>
            <person name="Thiergart T."/>
            <person name="Pickel B."/>
            <person name="Atanasova L."/>
            <person name="Karlsson M."/>
            <person name="Huettel B."/>
            <person name="Barry K.W."/>
            <person name="Haridas S."/>
            <person name="Chen C."/>
            <person name="Bauer D."/>
            <person name="Andreopoulos W."/>
            <person name="Pangilinan J."/>
            <person name="LaButti K."/>
            <person name="Riley R."/>
            <person name="Lipzen A."/>
            <person name="Clum A."/>
            <person name="Drula E."/>
            <person name="Henrissat B."/>
            <person name="Kohler A."/>
            <person name="Grigoriev I.V."/>
            <person name="Martin F.M."/>
            <person name="Hacquard S."/>
        </authorList>
    </citation>
    <scope>NUCLEOTIDE SEQUENCE [LARGE SCALE GENOMIC DNA]</scope>
    <source>
        <strain evidence="1 2">MPI-SDFR-AT-0079</strain>
    </source>
</reference>
<comment type="caution">
    <text evidence="1">The sequence shown here is derived from an EMBL/GenBank/DDBJ whole genome shotgun (WGS) entry which is preliminary data.</text>
</comment>
<dbReference type="EMBL" id="JAGIZQ010000006">
    <property type="protein sequence ID" value="KAH6623743.1"/>
    <property type="molecule type" value="Genomic_DNA"/>
</dbReference>
<protein>
    <submittedName>
        <fullName evidence="1">Uncharacterized protein</fullName>
    </submittedName>
</protein>
<accession>A0ACB7P1L3</accession>
<keyword evidence="2" id="KW-1185">Reference proteome</keyword>
<evidence type="ECO:0000313" key="1">
    <source>
        <dbReference type="EMBL" id="KAH6623743.1"/>
    </source>
</evidence>
<proteinExistence type="predicted"/>